<reference evidence="2 3" key="1">
    <citation type="submission" date="2015-10" db="EMBL/GenBank/DDBJ databases">
        <title>Draft genome sequence of Streptomyces cellostaticus DSM 40189, type strain for the species Streptomyces cellostaticus.</title>
        <authorList>
            <person name="Ruckert C."/>
            <person name="Winkler A."/>
            <person name="Kalinowski J."/>
            <person name="Kampfer P."/>
            <person name="Glaeser S."/>
        </authorList>
    </citation>
    <scope>NUCLEOTIDE SEQUENCE [LARGE SCALE GENOMIC DNA]</scope>
    <source>
        <strain evidence="2 3">DSM 40189</strain>
    </source>
</reference>
<dbReference type="OrthoDB" id="4136346at2"/>
<dbReference type="STRING" id="67285.AQI88_28855"/>
<protein>
    <submittedName>
        <fullName evidence="2">Uncharacterized protein</fullName>
    </submittedName>
</protein>
<name>A0A124HC31_9ACTN</name>
<evidence type="ECO:0000256" key="1">
    <source>
        <dbReference type="SAM" id="MobiDB-lite"/>
    </source>
</evidence>
<dbReference type="AlphaFoldDB" id="A0A124HC31"/>
<accession>A0A124HC31</accession>
<evidence type="ECO:0000313" key="2">
    <source>
        <dbReference type="EMBL" id="KUM93128.1"/>
    </source>
</evidence>
<organism evidence="2 3">
    <name type="scientific">Streptomyces cellostaticus</name>
    <dbReference type="NCBI Taxonomy" id="67285"/>
    <lineage>
        <taxon>Bacteria</taxon>
        <taxon>Bacillati</taxon>
        <taxon>Actinomycetota</taxon>
        <taxon>Actinomycetes</taxon>
        <taxon>Kitasatosporales</taxon>
        <taxon>Streptomycetaceae</taxon>
        <taxon>Streptomyces</taxon>
    </lineage>
</organism>
<comment type="caution">
    <text evidence="2">The sequence shown here is derived from an EMBL/GenBank/DDBJ whole genome shotgun (WGS) entry which is preliminary data.</text>
</comment>
<dbReference type="Proteomes" id="UP000054241">
    <property type="component" value="Unassembled WGS sequence"/>
</dbReference>
<keyword evidence="3" id="KW-1185">Reference proteome</keyword>
<proteinExistence type="predicted"/>
<gene>
    <name evidence="2" type="ORF">AQI88_28855</name>
</gene>
<dbReference type="EMBL" id="LMWL01000052">
    <property type="protein sequence ID" value="KUM93128.1"/>
    <property type="molecule type" value="Genomic_DNA"/>
</dbReference>
<dbReference type="RefSeq" id="WP_067004721.1">
    <property type="nucleotide sequence ID" value="NZ_BNDU01000006.1"/>
</dbReference>
<evidence type="ECO:0000313" key="3">
    <source>
        <dbReference type="Proteomes" id="UP000054241"/>
    </source>
</evidence>
<feature type="region of interest" description="Disordered" evidence="1">
    <location>
        <begin position="83"/>
        <end position="135"/>
    </location>
</feature>
<sequence length="135" mass="13984">MTDWAVTELGPHDRSAVTAAITLFEAVVGRGMLSVDQALQGVHDGTLLFLVARAGMQSAVVGAATACVLDDDSYGEFVAPMPVSALPTTPPSADGRRIGRLGTMPWPPRCADAASEAPSPHGARNGCDNDAPRRT</sequence>